<reference evidence="2 3" key="1">
    <citation type="submission" date="2018-10" db="EMBL/GenBank/DDBJ databases">
        <title>Genomic Encyclopedia of Type Strains, Phase IV (KMG-IV): sequencing the most valuable type-strain genomes for metagenomic binning, comparative biology and taxonomic classification.</title>
        <authorList>
            <person name="Goeker M."/>
        </authorList>
    </citation>
    <scope>NUCLEOTIDE SEQUENCE [LARGE SCALE GENOMIC DNA]</scope>
    <source>
        <strain evidence="2 3">DSM 4734</strain>
    </source>
</reference>
<name>A0A495CY45_9PROT</name>
<dbReference type="AlphaFoldDB" id="A0A495CY45"/>
<gene>
    <name evidence="2" type="ORF">C7435_3350</name>
</gene>
<keyword evidence="1" id="KW-0694">RNA-binding</keyword>
<proteinExistence type="predicted"/>
<keyword evidence="2" id="KW-0346">Stress response</keyword>
<dbReference type="EMBL" id="RBIM01000010">
    <property type="protein sequence ID" value="RKQ89490.1"/>
    <property type="molecule type" value="Genomic_DNA"/>
</dbReference>
<dbReference type="Gene3D" id="3.10.290.10">
    <property type="entry name" value="RNA-binding S4 domain"/>
    <property type="match status" value="1"/>
</dbReference>
<sequence>MSEISGGLRIDVWLWHARQFKTRSLATAKVQKGRIRLTSAGTTRRISKPATLVRAGDTLTLPLNGRIVQLEILALGTRRGPASEARELYRMIDDGQSVEAQQTEASHV</sequence>
<dbReference type="CDD" id="cd00165">
    <property type="entry name" value="S4"/>
    <property type="match status" value="1"/>
</dbReference>
<evidence type="ECO:0000256" key="1">
    <source>
        <dbReference type="PROSITE-ProRule" id="PRU00182"/>
    </source>
</evidence>
<protein>
    <submittedName>
        <fullName evidence="2">Heat shock protein Hsp15</fullName>
    </submittedName>
</protein>
<organism evidence="2 3">
    <name type="scientific">Maricaulis maris</name>
    <dbReference type="NCBI Taxonomy" id="74318"/>
    <lineage>
        <taxon>Bacteria</taxon>
        <taxon>Pseudomonadati</taxon>
        <taxon>Pseudomonadota</taxon>
        <taxon>Alphaproteobacteria</taxon>
        <taxon>Maricaulales</taxon>
        <taxon>Maricaulaceae</taxon>
        <taxon>Maricaulis</taxon>
    </lineage>
</organism>
<dbReference type="OrthoDB" id="9797176at2"/>
<evidence type="ECO:0000313" key="3">
    <source>
        <dbReference type="Proteomes" id="UP000273675"/>
    </source>
</evidence>
<dbReference type="RefSeq" id="WP_121212546.1">
    <property type="nucleotide sequence ID" value="NZ_RBIM01000010.1"/>
</dbReference>
<dbReference type="SUPFAM" id="SSF55174">
    <property type="entry name" value="Alpha-L RNA-binding motif"/>
    <property type="match status" value="1"/>
</dbReference>
<dbReference type="Proteomes" id="UP000273675">
    <property type="component" value="Unassembled WGS sequence"/>
</dbReference>
<dbReference type="GO" id="GO:0003723">
    <property type="term" value="F:RNA binding"/>
    <property type="evidence" value="ECO:0007669"/>
    <property type="project" value="UniProtKB-KW"/>
</dbReference>
<comment type="caution">
    <text evidence="2">The sequence shown here is derived from an EMBL/GenBank/DDBJ whole genome shotgun (WGS) entry which is preliminary data.</text>
</comment>
<dbReference type="InterPro" id="IPR036986">
    <property type="entry name" value="S4_RNA-bd_sf"/>
</dbReference>
<accession>A0A495CY45</accession>
<dbReference type="PROSITE" id="PS50889">
    <property type="entry name" value="S4"/>
    <property type="match status" value="1"/>
</dbReference>
<evidence type="ECO:0000313" key="2">
    <source>
        <dbReference type="EMBL" id="RKQ89490.1"/>
    </source>
</evidence>